<evidence type="ECO:0000313" key="3">
    <source>
        <dbReference type="Proteomes" id="UP000325755"/>
    </source>
</evidence>
<accession>A0A5Q0BR13</accession>
<sequence length="216" mass="22851">MYFQNRNDAGRQLAEALVSYKGQPNTLVLALPRGGVPVAFEIALALHLPLDLMLVRKLGIPGHEEVAMGAIANGNVQVLDEDLVRSLHISSAAIERVIKAEHAELFRRNQAYRGGSAAPVLSGQTAILVDDGMATGSNMQAALLAARQQQAGRVVVAAPVASDSACALLSKMADEMICLDIPKPFYSVGGAYDDFSQTSDAEVKALLKRAKGWAAA</sequence>
<dbReference type="Gene3D" id="3.40.50.2020">
    <property type="match status" value="1"/>
</dbReference>
<dbReference type="CDD" id="cd06223">
    <property type="entry name" value="PRTases_typeI"/>
    <property type="match status" value="1"/>
</dbReference>
<dbReference type="InterPro" id="IPR029057">
    <property type="entry name" value="PRTase-like"/>
</dbReference>
<dbReference type="AlphaFoldDB" id="A0A5Q0BR13"/>
<organism evidence="2 3">
    <name type="scientific">Candidatus Methylospira mobilis</name>
    <dbReference type="NCBI Taxonomy" id="1808979"/>
    <lineage>
        <taxon>Bacteria</taxon>
        <taxon>Pseudomonadati</taxon>
        <taxon>Pseudomonadota</taxon>
        <taxon>Gammaproteobacteria</taxon>
        <taxon>Methylococcales</taxon>
        <taxon>Methylococcaceae</taxon>
        <taxon>Candidatus Methylospira</taxon>
    </lineage>
</organism>
<dbReference type="Proteomes" id="UP000325755">
    <property type="component" value="Chromosome"/>
</dbReference>
<evidence type="ECO:0000259" key="1">
    <source>
        <dbReference type="Pfam" id="PF00156"/>
    </source>
</evidence>
<dbReference type="Gene3D" id="3.30.1310.20">
    <property type="entry name" value="PRTase-like"/>
    <property type="match status" value="1"/>
</dbReference>
<feature type="domain" description="Phosphoribosyltransferase" evidence="1">
    <location>
        <begin position="6"/>
        <end position="165"/>
    </location>
</feature>
<dbReference type="KEGG" id="mmob:F6R98_17040"/>
<protein>
    <submittedName>
        <fullName evidence="2">Phosphoribosyltransferase</fullName>
    </submittedName>
</protein>
<reference evidence="2 3" key="1">
    <citation type="submission" date="2019-09" db="EMBL/GenBank/DDBJ databases">
        <title>Ecophysiology of the spiral-shaped methanotroph Methylospira mobilis as revealed by the complete genome sequence.</title>
        <authorList>
            <person name="Oshkin I.Y."/>
            <person name="Dedysh S.N."/>
            <person name="Miroshnikov K."/>
            <person name="Danilova O.V."/>
            <person name="Hakobyan A."/>
            <person name="Liesack W."/>
        </authorList>
    </citation>
    <scope>NUCLEOTIDE SEQUENCE [LARGE SCALE GENOMIC DNA]</scope>
    <source>
        <strain evidence="2 3">Shm1</strain>
    </source>
</reference>
<dbReference type="OrthoDB" id="9810066at2"/>
<dbReference type="RefSeq" id="WP_153250094.1">
    <property type="nucleotide sequence ID" value="NZ_CP044205.1"/>
</dbReference>
<gene>
    <name evidence="2" type="ORF">F6R98_17040</name>
</gene>
<dbReference type="GO" id="GO:0016757">
    <property type="term" value="F:glycosyltransferase activity"/>
    <property type="evidence" value="ECO:0007669"/>
    <property type="project" value="UniProtKB-KW"/>
</dbReference>
<evidence type="ECO:0000313" key="2">
    <source>
        <dbReference type="EMBL" id="QFY44126.1"/>
    </source>
</evidence>
<proteinExistence type="predicted"/>
<dbReference type="Pfam" id="PF00156">
    <property type="entry name" value="Pribosyltran"/>
    <property type="match status" value="1"/>
</dbReference>
<dbReference type="InterPro" id="IPR000836">
    <property type="entry name" value="PRTase_dom"/>
</dbReference>
<keyword evidence="2" id="KW-0808">Transferase</keyword>
<keyword evidence="3" id="KW-1185">Reference proteome</keyword>
<dbReference type="InParanoid" id="A0A5Q0BR13"/>
<dbReference type="SUPFAM" id="SSF53271">
    <property type="entry name" value="PRTase-like"/>
    <property type="match status" value="1"/>
</dbReference>
<name>A0A5Q0BR13_9GAMM</name>
<dbReference type="EMBL" id="CP044205">
    <property type="protein sequence ID" value="QFY44126.1"/>
    <property type="molecule type" value="Genomic_DNA"/>
</dbReference>
<keyword evidence="2" id="KW-0328">Glycosyltransferase</keyword>